<name>A0ABY5I055_9FIRM</name>
<evidence type="ECO:0000313" key="23">
    <source>
        <dbReference type="Proteomes" id="UP001060112"/>
    </source>
</evidence>
<organism evidence="22 23">
    <name type="scientific">Allocoprobacillus halotolerans</name>
    <dbReference type="NCBI Taxonomy" id="2944914"/>
    <lineage>
        <taxon>Bacteria</taxon>
        <taxon>Bacillati</taxon>
        <taxon>Bacillota</taxon>
        <taxon>Erysipelotrichia</taxon>
        <taxon>Erysipelotrichales</taxon>
        <taxon>Erysipelotrichaceae</taxon>
        <taxon>Allocoprobacillus</taxon>
    </lineage>
</organism>
<dbReference type="Gene3D" id="1.20.59.10">
    <property type="entry name" value="Chorismate mutase"/>
    <property type="match status" value="1"/>
</dbReference>
<evidence type="ECO:0000256" key="13">
    <source>
        <dbReference type="ARBA" id="ARBA00023235"/>
    </source>
</evidence>
<dbReference type="InterPro" id="IPR036263">
    <property type="entry name" value="Chorismate_II_sf"/>
</dbReference>
<comment type="function">
    <text evidence="2">Catalyzes the Claisen rearrangement of chorismate to prephenate and the decarboxylation/dehydration of prephenate to phenylpyruvate.</text>
</comment>
<dbReference type="InterPro" id="IPR001086">
    <property type="entry name" value="Preph_deHydtase"/>
</dbReference>
<dbReference type="Pfam" id="PF01842">
    <property type="entry name" value="ACT"/>
    <property type="match status" value="1"/>
</dbReference>
<dbReference type="SUPFAM" id="SSF55021">
    <property type="entry name" value="ACT-like"/>
    <property type="match status" value="1"/>
</dbReference>
<keyword evidence="23" id="KW-1185">Reference proteome</keyword>
<dbReference type="Pfam" id="PF00800">
    <property type="entry name" value="PDT"/>
    <property type="match status" value="1"/>
</dbReference>
<reference evidence="22" key="1">
    <citation type="submission" date="2022-07" db="EMBL/GenBank/DDBJ databases">
        <title>Faecal culturing of patients with breast cancer.</title>
        <authorList>
            <person name="Teng N.M.Y."/>
            <person name="Kiu R."/>
            <person name="Evans R."/>
            <person name="Baker D.J."/>
            <person name="Zenner C."/>
            <person name="Robinson S.D."/>
            <person name="Hall L.J."/>
        </authorList>
    </citation>
    <scope>NUCLEOTIDE SEQUENCE</scope>
    <source>
        <strain evidence="22">LH1062</strain>
    </source>
</reference>
<protein>
    <recommendedName>
        <fullName evidence="7">Bifunctional chorismate mutase/prephenate dehydratase</fullName>
        <ecNumber evidence="6">4.2.1.51</ecNumber>
    </recommendedName>
    <alternativeName>
        <fullName evidence="17">Chorismate mutase-prephenate dehydratase</fullName>
    </alternativeName>
    <alternativeName>
        <fullName evidence="8">Prephenate dehydratase</fullName>
    </alternativeName>
    <alternativeName>
        <fullName evidence="16">p-protein</fullName>
    </alternativeName>
</protein>
<dbReference type="InterPro" id="IPR008242">
    <property type="entry name" value="Chor_mutase/pphenate_deHydtase"/>
</dbReference>
<dbReference type="InterPro" id="IPR045865">
    <property type="entry name" value="ACT-like_dom_sf"/>
</dbReference>
<evidence type="ECO:0000256" key="5">
    <source>
        <dbReference type="ARBA" id="ARBA00004817"/>
    </source>
</evidence>
<evidence type="ECO:0000256" key="14">
    <source>
        <dbReference type="ARBA" id="ARBA00023239"/>
    </source>
</evidence>
<evidence type="ECO:0000256" key="1">
    <source>
        <dbReference type="ARBA" id="ARBA00000824"/>
    </source>
</evidence>
<evidence type="ECO:0000256" key="17">
    <source>
        <dbReference type="ARBA" id="ARBA00031520"/>
    </source>
</evidence>
<sequence length="372" mass="42888">MKDLKQCRYEIDEIDEQLMALFEKRMQVARDVVNYKMAHDMEIFQSAREIEVIEKNISRIQHNDLKPYAKHFLTSMMNISKTYQSTFLSFDKNLEFYTPRMENITVGFQGVPGAFSQKALDTYFGPHTKKQHYDHFKDVFEALKNDEIDYGIVPLENSSTGAINDNYDAMRDYDFYIVGEQSLSVSQHLLGIKGTHLENIQEVYSHPQGLLQTSLFLEKHHIQPHTYENTAMAAKFVASLNNPHIGAIASSQAAKLYNLDILQENVQNVSNNATRFIIFGKRLEISDDASCISIVFTLPHQVGALYQITKIINDYAINMLRIESRPLLETPWEYYFYVDLEGSLKNPSMIQALQDIKAHTQTMRVLGNYAKR</sequence>
<feature type="domain" description="ACT" evidence="21">
    <location>
        <begin position="293"/>
        <end position="370"/>
    </location>
</feature>
<dbReference type="PIRSF" id="PIRSF001500">
    <property type="entry name" value="Chor_mut_pdt_Ppr"/>
    <property type="match status" value="1"/>
</dbReference>
<dbReference type="NCBIfam" id="TIGR01805">
    <property type="entry name" value="CM_mono_grmpos"/>
    <property type="match status" value="1"/>
</dbReference>
<dbReference type="Gene3D" id="3.30.70.260">
    <property type="match status" value="1"/>
</dbReference>
<dbReference type="Gene3D" id="3.40.190.10">
    <property type="entry name" value="Periplasmic binding protein-like II"/>
    <property type="match status" value="2"/>
</dbReference>
<keyword evidence="13 22" id="KW-0413">Isomerase</keyword>
<feature type="domain" description="Prephenate dehydratase" evidence="20">
    <location>
        <begin position="105"/>
        <end position="281"/>
    </location>
</feature>
<dbReference type="SUPFAM" id="SSF53850">
    <property type="entry name" value="Periplasmic binding protein-like II"/>
    <property type="match status" value="1"/>
</dbReference>
<evidence type="ECO:0000256" key="6">
    <source>
        <dbReference type="ARBA" id="ARBA00013147"/>
    </source>
</evidence>
<dbReference type="CDD" id="cd04905">
    <property type="entry name" value="ACT_CM-PDT"/>
    <property type="match status" value="1"/>
</dbReference>
<keyword evidence="10" id="KW-0028">Amino-acid biosynthesis</keyword>
<evidence type="ECO:0000256" key="4">
    <source>
        <dbReference type="ARBA" id="ARBA00004741"/>
    </source>
</evidence>
<feature type="domain" description="Chorismate mutase" evidence="19">
    <location>
        <begin position="1"/>
        <end position="88"/>
    </location>
</feature>
<evidence type="ECO:0000259" key="21">
    <source>
        <dbReference type="PROSITE" id="PS51671"/>
    </source>
</evidence>
<keyword evidence="11" id="KW-0057">Aromatic amino acid biosynthesis</keyword>
<evidence type="ECO:0000256" key="8">
    <source>
        <dbReference type="ARBA" id="ARBA00021872"/>
    </source>
</evidence>
<dbReference type="EMBL" id="CP101620">
    <property type="protein sequence ID" value="UTY38182.1"/>
    <property type="molecule type" value="Genomic_DNA"/>
</dbReference>
<comment type="subcellular location">
    <subcellularLocation>
        <location evidence="3">Cytoplasm</location>
    </subcellularLocation>
</comment>
<evidence type="ECO:0000259" key="19">
    <source>
        <dbReference type="PROSITE" id="PS51168"/>
    </source>
</evidence>
<dbReference type="PROSITE" id="PS51171">
    <property type="entry name" value="PREPHENATE_DEHYDR_3"/>
    <property type="match status" value="1"/>
</dbReference>
<dbReference type="SUPFAM" id="SSF48600">
    <property type="entry name" value="Chorismate mutase II"/>
    <property type="match status" value="1"/>
</dbReference>
<evidence type="ECO:0000256" key="3">
    <source>
        <dbReference type="ARBA" id="ARBA00004496"/>
    </source>
</evidence>
<evidence type="ECO:0000256" key="9">
    <source>
        <dbReference type="ARBA" id="ARBA00022490"/>
    </source>
</evidence>
<comment type="catalytic activity">
    <reaction evidence="1">
        <text>chorismate = prephenate</text>
        <dbReference type="Rhea" id="RHEA:13897"/>
        <dbReference type="ChEBI" id="CHEBI:29748"/>
        <dbReference type="ChEBI" id="CHEBI:29934"/>
        <dbReference type="EC" id="5.4.99.5"/>
    </reaction>
</comment>
<dbReference type="PROSITE" id="PS51168">
    <property type="entry name" value="CHORISMATE_MUT_2"/>
    <property type="match status" value="1"/>
</dbReference>
<evidence type="ECO:0000256" key="12">
    <source>
        <dbReference type="ARBA" id="ARBA00023222"/>
    </source>
</evidence>
<gene>
    <name evidence="22" type="ORF">NMU03_10850</name>
</gene>
<evidence type="ECO:0000259" key="20">
    <source>
        <dbReference type="PROSITE" id="PS51171"/>
    </source>
</evidence>
<evidence type="ECO:0000256" key="15">
    <source>
        <dbReference type="ARBA" id="ARBA00023268"/>
    </source>
</evidence>
<dbReference type="InterPro" id="IPR002701">
    <property type="entry name" value="CM_II_prokaryot"/>
</dbReference>
<dbReference type="Pfam" id="PF01817">
    <property type="entry name" value="CM_2"/>
    <property type="match status" value="1"/>
</dbReference>
<keyword evidence="12" id="KW-0584">Phenylalanine biosynthesis</keyword>
<evidence type="ECO:0000256" key="10">
    <source>
        <dbReference type="ARBA" id="ARBA00022605"/>
    </source>
</evidence>
<keyword evidence="15" id="KW-0511">Multifunctional enzyme</keyword>
<dbReference type="InterPro" id="IPR011279">
    <property type="entry name" value="Chorismate_mutase_GmP"/>
</dbReference>
<dbReference type="SMART" id="SM00830">
    <property type="entry name" value="CM_2"/>
    <property type="match status" value="1"/>
</dbReference>
<evidence type="ECO:0000256" key="11">
    <source>
        <dbReference type="ARBA" id="ARBA00023141"/>
    </source>
</evidence>
<evidence type="ECO:0000256" key="7">
    <source>
        <dbReference type="ARBA" id="ARBA00014401"/>
    </source>
</evidence>
<evidence type="ECO:0000313" key="22">
    <source>
        <dbReference type="EMBL" id="UTY38182.1"/>
    </source>
</evidence>
<comment type="catalytic activity">
    <reaction evidence="18">
        <text>prephenate + H(+) = 3-phenylpyruvate + CO2 + H2O</text>
        <dbReference type="Rhea" id="RHEA:21648"/>
        <dbReference type="ChEBI" id="CHEBI:15377"/>
        <dbReference type="ChEBI" id="CHEBI:15378"/>
        <dbReference type="ChEBI" id="CHEBI:16526"/>
        <dbReference type="ChEBI" id="CHEBI:18005"/>
        <dbReference type="ChEBI" id="CHEBI:29934"/>
        <dbReference type="EC" id="4.2.1.51"/>
    </reaction>
</comment>
<dbReference type="Proteomes" id="UP001060112">
    <property type="component" value="Chromosome"/>
</dbReference>
<comment type="pathway">
    <text evidence="5">Metabolic intermediate biosynthesis; prephenate biosynthesis; prephenate from chorismate: step 1/1.</text>
</comment>
<keyword evidence="14" id="KW-0456">Lyase</keyword>
<dbReference type="EC" id="4.2.1.51" evidence="6"/>
<dbReference type="InterPro" id="IPR036979">
    <property type="entry name" value="CM_dom_sf"/>
</dbReference>
<evidence type="ECO:0000256" key="16">
    <source>
        <dbReference type="ARBA" id="ARBA00031175"/>
    </source>
</evidence>
<dbReference type="PANTHER" id="PTHR21022:SF19">
    <property type="entry name" value="PREPHENATE DEHYDRATASE-RELATED"/>
    <property type="match status" value="1"/>
</dbReference>
<dbReference type="CDD" id="cd13631">
    <property type="entry name" value="PBP2_Ct-PDT_like"/>
    <property type="match status" value="1"/>
</dbReference>
<dbReference type="PROSITE" id="PS51671">
    <property type="entry name" value="ACT"/>
    <property type="match status" value="1"/>
</dbReference>
<dbReference type="RefSeq" id="WP_290138344.1">
    <property type="nucleotide sequence ID" value="NZ_CP101620.1"/>
</dbReference>
<evidence type="ECO:0000256" key="2">
    <source>
        <dbReference type="ARBA" id="ARBA00002364"/>
    </source>
</evidence>
<comment type="pathway">
    <text evidence="4">Amino-acid biosynthesis; L-phenylalanine biosynthesis; phenylpyruvate from prephenate: step 1/1.</text>
</comment>
<dbReference type="PANTHER" id="PTHR21022">
    <property type="entry name" value="PREPHENATE DEHYDRATASE P PROTEIN"/>
    <property type="match status" value="1"/>
</dbReference>
<proteinExistence type="predicted"/>
<accession>A0ABY5I055</accession>
<dbReference type="GO" id="GO:0004106">
    <property type="term" value="F:chorismate mutase activity"/>
    <property type="evidence" value="ECO:0007669"/>
    <property type="project" value="UniProtKB-EC"/>
</dbReference>
<evidence type="ECO:0000256" key="18">
    <source>
        <dbReference type="ARBA" id="ARBA00047848"/>
    </source>
</evidence>
<keyword evidence="9" id="KW-0963">Cytoplasm</keyword>
<dbReference type="InterPro" id="IPR002912">
    <property type="entry name" value="ACT_dom"/>
</dbReference>